<dbReference type="Gene3D" id="3.40.630.30">
    <property type="match status" value="1"/>
</dbReference>
<dbReference type="InterPro" id="IPR015942">
    <property type="entry name" value="Asp/Glu/hydantoin_racemase"/>
</dbReference>
<evidence type="ECO:0000313" key="2">
    <source>
        <dbReference type="EMBL" id="SDE31260.1"/>
    </source>
</evidence>
<gene>
    <name evidence="2" type="ORF">SAMN04487894_13416</name>
</gene>
<dbReference type="Pfam" id="PF01177">
    <property type="entry name" value="Asp_Glu_race"/>
    <property type="match status" value="1"/>
</dbReference>
<dbReference type="SUPFAM" id="SSF55729">
    <property type="entry name" value="Acyl-CoA N-acyltransferases (Nat)"/>
    <property type="match status" value="1"/>
</dbReference>
<dbReference type="STRING" id="1285928.SAMN04487894_13416"/>
<name>A0A1G7BXG5_NIADE</name>
<dbReference type="AlphaFoldDB" id="A0A1G7BXG5"/>
<organism evidence="2 3">
    <name type="scientific">Niabella drilacis (strain DSM 25811 / CCM 8410 / CCUG 62505 / LMG 26954 / E90)</name>
    <dbReference type="NCBI Taxonomy" id="1285928"/>
    <lineage>
        <taxon>Bacteria</taxon>
        <taxon>Pseudomonadati</taxon>
        <taxon>Bacteroidota</taxon>
        <taxon>Chitinophagia</taxon>
        <taxon>Chitinophagales</taxon>
        <taxon>Chitinophagaceae</taxon>
        <taxon>Niabella</taxon>
    </lineage>
</organism>
<dbReference type="InterPro" id="IPR016181">
    <property type="entry name" value="Acyl_CoA_acyltransferase"/>
</dbReference>
<dbReference type="InterPro" id="IPR001920">
    <property type="entry name" value="Asp/Glu_race"/>
</dbReference>
<dbReference type="SUPFAM" id="SSF53681">
    <property type="entry name" value="Aspartate/glutamate racemase"/>
    <property type="match status" value="2"/>
</dbReference>
<reference evidence="3" key="1">
    <citation type="submission" date="2016-10" db="EMBL/GenBank/DDBJ databases">
        <authorList>
            <person name="Varghese N."/>
            <person name="Submissions S."/>
        </authorList>
    </citation>
    <scope>NUCLEOTIDE SEQUENCE [LARGE SCALE GENOMIC DNA]</scope>
    <source>
        <strain evidence="3">DSM 25811 / CCM 8410 / LMG 26954 / E90</strain>
    </source>
</reference>
<dbReference type="Gene3D" id="3.40.50.1860">
    <property type="match status" value="2"/>
</dbReference>
<protein>
    <submittedName>
        <fullName evidence="2">Aspartate/glutamate racemase</fullName>
    </submittedName>
</protein>
<evidence type="ECO:0000256" key="1">
    <source>
        <dbReference type="ARBA" id="ARBA00023235"/>
    </source>
</evidence>
<keyword evidence="3" id="KW-1185">Reference proteome</keyword>
<dbReference type="Proteomes" id="UP000198757">
    <property type="component" value="Unassembled WGS sequence"/>
</dbReference>
<dbReference type="PANTHER" id="PTHR21198">
    <property type="entry name" value="GLUTAMATE RACEMASE"/>
    <property type="match status" value="1"/>
</dbReference>
<dbReference type="RefSeq" id="WP_176954562.1">
    <property type="nucleotide sequence ID" value="NZ_FMZO01000034.1"/>
</dbReference>
<dbReference type="EMBL" id="FMZO01000034">
    <property type="protein sequence ID" value="SDE31260.1"/>
    <property type="molecule type" value="Genomic_DNA"/>
</dbReference>
<dbReference type="GO" id="GO:0047661">
    <property type="term" value="F:amino-acid racemase activity"/>
    <property type="evidence" value="ECO:0007669"/>
    <property type="project" value="InterPro"/>
</dbReference>
<accession>A0A1G7BXG5</accession>
<keyword evidence="1" id="KW-0413">Isomerase</keyword>
<sequence>MDIFLEEYNGFEFYSITPTSQWWSVIIEFGHKCDHEFVPALSSRMPIEDYFGRFRTRKGFTVLASKEGGFVGCLCNFFEHPETYKPWYQCIIINEKYRQNKLAKKFYELSDNLLKARGELFVHGRTWVENTRNRKALKSIGFYQVATLINDRGDNIHTLFYEKCLFNSAMFKGIKRLGILGGMGSNASAKFLSAICLLTSQTANEQDQLPILLNSATYIPDRTEFLLSNRRQELTKILESEISSFLRSGVSHIVICCFSFHLVLDDILASLKEPVISLVDYINRLLDLKKGTYLLLATNATYKLNALPETDTLFHPKAEDQEQIHNCIYRIKRGESKELVLLDIKKIISNYNYNGVVLGCTDLFLVADVMESQFRDLDIINPLKVMTYDITDSWKLNF</sequence>
<proteinExistence type="predicted"/>
<evidence type="ECO:0000313" key="3">
    <source>
        <dbReference type="Proteomes" id="UP000198757"/>
    </source>
</evidence>
<dbReference type="PANTHER" id="PTHR21198:SF7">
    <property type="entry name" value="ASPARTATE-GLUTAMATE RACEMASE FAMILY"/>
    <property type="match status" value="1"/>
</dbReference>